<dbReference type="PRINTS" id="PR01438">
    <property type="entry name" value="UNVRSLSTRESS"/>
</dbReference>
<evidence type="ECO:0000259" key="2">
    <source>
        <dbReference type="Pfam" id="PF00582"/>
    </source>
</evidence>
<dbReference type="EMBL" id="QFOI01000131">
    <property type="protein sequence ID" value="PZP49038.1"/>
    <property type="molecule type" value="Genomic_DNA"/>
</dbReference>
<dbReference type="InterPro" id="IPR006016">
    <property type="entry name" value="UspA"/>
</dbReference>
<organism evidence="3 4">
    <name type="scientific">Pseudopedobacter saltans</name>
    <dbReference type="NCBI Taxonomy" id="151895"/>
    <lineage>
        <taxon>Bacteria</taxon>
        <taxon>Pseudomonadati</taxon>
        <taxon>Bacteroidota</taxon>
        <taxon>Sphingobacteriia</taxon>
        <taxon>Sphingobacteriales</taxon>
        <taxon>Sphingobacteriaceae</taxon>
        <taxon>Pseudopedobacter</taxon>
    </lineage>
</organism>
<name>A0A2W5F0R1_9SPHI</name>
<dbReference type="PANTHER" id="PTHR46268">
    <property type="entry name" value="STRESS RESPONSE PROTEIN NHAX"/>
    <property type="match status" value="1"/>
</dbReference>
<evidence type="ECO:0000313" key="4">
    <source>
        <dbReference type="Proteomes" id="UP000249645"/>
    </source>
</evidence>
<dbReference type="AlphaFoldDB" id="A0A2W5F0R1"/>
<evidence type="ECO:0000313" key="3">
    <source>
        <dbReference type="EMBL" id="PZP49038.1"/>
    </source>
</evidence>
<comment type="similarity">
    <text evidence="1">Belongs to the universal stress protein A family.</text>
</comment>
<feature type="domain" description="UspA" evidence="2">
    <location>
        <begin position="4"/>
        <end position="144"/>
    </location>
</feature>
<dbReference type="CDD" id="cd00293">
    <property type="entry name" value="USP-like"/>
    <property type="match status" value="1"/>
</dbReference>
<gene>
    <name evidence="3" type="ORF">DI598_08790</name>
</gene>
<sequence length="282" mass="32012">MTLQNLLFPTDFTPYSKNAIAYGIHLANTLKVKSILVVHVYAANSNVTNQPIINSALPEILQEKQNELERIKLDIKSKVNEEINVLTLLVEGKLIPIIHELIKSQKIDLTITGISTKTKLEQNFIGSNTINIMRKTTCPILAVPHKAKWVDNPVTTVAIDISHNTALIPFENTKSIIEQLQVGKLFLLNIDDDDDHNAHIQNPNIDRINFQFKDHNSKLDVITHPNKLQAIEKFCHQKSVTLLILFERKYGILETIFHTSLTRQLAFKVHTPILVLEETTIK</sequence>
<dbReference type="InterPro" id="IPR006015">
    <property type="entry name" value="Universal_stress_UspA"/>
</dbReference>
<dbReference type="PANTHER" id="PTHR46268:SF6">
    <property type="entry name" value="UNIVERSAL STRESS PROTEIN UP12"/>
    <property type="match status" value="1"/>
</dbReference>
<proteinExistence type="inferred from homology"/>
<evidence type="ECO:0000256" key="1">
    <source>
        <dbReference type="ARBA" id="ARBA00008791"/>
    </source>
</evidence>
<protein>
    <recommendedName>
        <fullName evidence="2">UspA domain-containing protein</fullName>
    </recommendedName>
</protein>
<dbReference type="SUPFAM" id="SSF52402">
    <property type="entry name" value="Adenine nucleotide alpha hydrolases-like"/>
    <property type="match status" value="1"/>
</dbReference>
<reference evidence="3 4" key="1">
    <citation type="submission" date="2017-11" db="EMBL/GenBank/DDBJ databases">
        <title>Infants hospitalized years apart are colonized by the same room-sourced microbial strains.</title>
        <authorList>
            <person name="Brooks B."/>
            <person name="Olm M.R."/>
            <person name="Firek B.A."/>
            <person name="Baker R."/>
            <person name="Thomas B.C."/>
            <person name="Morowitz M.J."/>
            <person name="Banfield J.F."/>
        </authorList>
    </citation>
    <scope>NUCLEOTIDE SEQUENCE [LARGE SCALE GENOMIC DNA]</scope>
    <source>
        <strain evidence="3">S2_009_000_R2_76</strain>
    </source>
</reference>
<dbReference type="Pfam" id="PF00582">
    <property type="entry name" value="Usp"/>
    <property type="match status" value="1"/>
</dbReference>
<dbReference type="Gene3D" id="3.40.50.12370">
    <property type="match status" value="1"/>
</dbReference>
<comment type="caution">
    <text evidence="3">The sequence shown here is derived from an EMBL/GenBank/DDBJ whole genome shotgun (WGS) entry which is preliminary data.</text>
</comment>
<dbReference type="Proteomes" id="UP000249645">
    <property type="component" value="Unassembled WGS sequence"/>
</dbReference>
<accession>A0A2W5F0R1</accession>